<dbReference type="Proteomes" id="UP000193144">
    <property type="component" value="Unassembled WGS sequence"/>
</dbReference>
<evidence type="ECO:0000259" key="4">
    <source>
        <dbReference type="Pfam" id="PF23658"/>
    </source>
</evidence>
<dbReference type="EMBL" id="MCFA01000111">
    <property type="protein sequence ID" value="ORY07131.1"/>
    <property type="molecule type" value="Genomic_DNA"/>
</dbReference>
<name>A0A1Y1ZA47_9PLEO</name>
<dbReference type="InterPro" id="IPR052766">
    <property type="entry name" value="S41A_metabolite_peptidase"/>
</dbReference>
<feature type="chain" id="PRO_5012101445" evidence="2">
    <location>
        <begin position="22"/>
        <end position="747"/>
    </location>
</feature>
<feature type="signal peptide" evidence="2">
    <location>
        <begin position="1"/>
        <end position="21"/>
    </location>
</feature>
<evidence type="ECO:0000313" key="6">
    <source>
        <dbReference type="Proteomes" id="UP000193144"/>
    </source>
</evidence>
<reference evidence="5 6" key="1">
    <citation type="submission" date="2016-07" db="EMBL/GenBank/DDBJ databases">
        <title>Pervasive Adenine N6-methylation of Active Genes in Fungi.</title>
        <authorList>
            <consortium name="DOE Joint Genome Institute"/>
            <person name="Mondo S.J."/>
            <person name="Dannebaum R.O."/>
            <person name="Kuo R.C."/>
            <person name="Labutti K."/>
            <person name="Haridas S."/>
            <person name="Kuo A."/>
            <person name="Salamov A."/>
            <person name="Ahrendt S.R."/>
            <person name="Lipzen A."/>
            <person name="Sullivan W."/>
            <person name="Andreopoulos W.B."/>
            <person name="Clum A."/>
            <person name="Lindquist E."/>
            <person name="Daum C."/>
            <person name="Ramamoorthy G.K."/>
            <person name="Gryganskyi A."/>
            <person name="Culley D."/>
            <person name="Magnuson J.K."/>
            <person name="James T.Y."/>
            <person name="O'Malley M.A."/>
            <person name="Stajich J.E."/>
            <person name="Spatafora J.W."/>
            <person name="Visel A."/>
            <person name="Grigoriev I.V."/>
        </authorList>
    </citation>
    <scope>NUCLEOTIDE SEQUENCE [LARGE SCALE GENOMIC DNA]</scope>
    <source>
        <strain evidence="5 6">CBS 115471</strain>
    </source>
</reference>
<evidence type="ECO:0000313" key="5">
    <source>
        <dbReference type="EMBL" id="ORY07131.1"/>
    </source>
</evidence>
<keyword evidence="6" id="KW-1185">Reference proteome</keyword>
<sequence length="747" mass="83057">MLFDLVVLSAAVLLNSRIAAAANDKTPCQSVSSMSSAFMSMYPSATAALVPAQPAQDCLRSVPLQKEEDLLLIEEMTYYISWQSNLAYLVDPPDGYTEDRVEIVKEIKRIHTDLGDDKYDNEYDIQYDLSMALTKSYDFHLAWSPDILRNVFEFRRGNVGRGLLDEFALISVSSDGKALPKLYNYYDIMVAANEGWTPSPVKTINGKDAEQYVQNFSTTFVYHEDHARYNRLFPNQAGISHGQRVNQFGRTHFADGEFTIVKHENNSEYKYINNAIVPKDYFDDVEDGETFFAKFCNLGPPQQSAKKRSPTIEQRAEATATGYPKAEILHSESVIGGYYLNGKGYDDVAVLSVPSFSPETQKGPEEFQDLTGTFLTNAVKAGKKKLVIDLRANGGGRVFLGYDLFKQLFPSEEPYGATRFRANEAFDFTGRSMTEVLKGFTYEQAVADFQKNGLQSDLGMAWQSIFNYKLPNTIDNKNFTSWEDYFGPHVFNKDNFTSVSRKDLYNFFSDDLTLDVTGYRTRANKLNKNQPFQADNIVLLQDGGCGSTCAVFSEFMKTQGSVQQVVIGGKPTTGPMQGVAGSKGAQVYTFTDVSNEATIAYKNLPSYQEALNKTELGALVYSFRPLMRTAYQESGQSMSVINLRDNMRINDTSNIPLEFIYEAADCRLFYTDAMIRDVTNVWKKAVDARWGDAKSVCVEGSTGHKSSLSGGTPSAKPKAKTGSSSRLGGLSETLLVVVVGFVALSVV</sequence>
<evidence type="ECO:0000259" key="3">
    <source>
        <dbReference type="Pfam" id="PF03572"/>
    </source>
</evidence>
<dbReference type="PANTHER" id="PTHR37049">
    <property type="entry name" value="PEPTIDASE S41 FAMILY PROTEIN"/>
    <property type="match status" value="1"/>
</dbReference>
<feature type="domain" description="Tail specific protease" evidence="3">
    <location>
        <begin position="347"/>
        <end position="574"/>
    </location>
</feature>
<dbReference type="Pfam" id="PF03572">
    <property type="entry name" value="Peptidase_S41"/>
    <property type="match status" value="1"/>
</dbReference>
<dbReference type="PANTHER" id="PTHR37049:SF4">
    <property type="entry name" value="RHODANESE DOMAIN-CONTAINING PROTEIN"/>
    <property type="match status" value="1"/>
</dbReference>
<keyword evidence="2" id="KW-0732">Signal</keyword>
<feature type="domain" description="CPAF-like PDZ" evidence="4">
    <location>
        <begin position="166"/>
        <end position="280"/>
    </location>
</feature>
<accession>A0A1Y1ZA47</accession>
<dbReference type="Pfam" id="PF23658">
    <property type="entry name" value="PDZ_CPAF_rel"/>
    <property type="match status" value="1"/>
</dbReference>
<dbReference type="OrthoDB" id="27214at2759"/>
<dbReference type="GO" id="GO:0008236">
    <property type="term" value="F:serine-type peptidase activity"/>
    <property type="evidence" value="ECO:0007669"/>
    <property type="project" value="InterPro"/>
</dbReference>
<dbReference type="AlphaFoldDB" id="A0A1Y1ZA47"/>
<dbReference type="SUPFAM" id="SSF52096">
    <property type="entry name" value="ClpP/crotonase"/>
    <property type="match status" value="1"/>
</dbReference>
<dbReference type="InterPro" id="IPR005151">
    <property type="entry name" value="Tail-specific_protease"/>
</dbReference>
<evidence type="ECO:0000256" key="1">
    <source>
        <dbReference type="SAM" id="MobiDB-lite"/>
    </source>
</evidence>
<protein>
    <submittedName>
        <fullName evidence="5">Uncharacterized protein</fullName>
    </submittedName>
</protein>
<evidence type="ECO:0000256" key="2">
    <source>
        <dbReference type="SAM" id="SignalP"/>
    </source>
</evidence>
<comment type="caution">
    <text evidence="5">The sequence shown here is derived from an EMBL/GenBank/DDBJ whole genome shotgun (WGS) entry which is preliminary data.</text>
</comment>
<gene>
    <name evidence="5" type="ORF">BCR34DRAFT_28177</name>
</gene>
<dbReference type="STRING" id="1231657.A0A1Y1ZA47"/>
<proteinExistence type="predicted"/>
<dbReference type="Gene3D" id="3.90.226.10">
    <property type="entry name" value="2-enoyl-CoA Hydratase, Chain A, domain 1"/>
    <property type="match status" value="1"/>
</dbReference>
<organism evidence="5 6">
    <name type="scientific">Clohesyomyces aquaticus</name>
    <dbReference type="NCBI Taxonomy" id="1231657"/>
    <lineage>
        <taxon>Eukaryota</taxon>
        <taxon>Fungi</taxon>
        <taxon>Dikarya</taxon>
        <taxon>Ascomycota</taxon>
        <taxon>Pezizomycotina</taxon>
        <taxon>Dothideomycetes</taxon>
        <taxon>Pleosporomycetidae</taxon>
        <taxon>Pleosporales</taxon>
        <taxon>Lindgomycetaceae</taxon>
        <taxon>Clohesyomyces</taxon>
    </lineage>
</organism>
<feature type="compositionally biased region" description="Polar residues" evidence="1">
    <location>
        <begin position="703"/>
        <end position="712"/>
    </location>
</feature>
<dbReference type="InterPro" id="IPR056186">
    <property type="entry name" value="PDZ_CPAF-rel"/>
</dbReference>
<feature type="region of interest" description="Disordered" evidence="1">
    <location>
        <begin position="701"/>
        <end position="726"/>
    </location>
</feature>
<dbReference type="InterPro" id="IPR029045">
    <property type="entry name" value="ClpP/crotonase-like_dom_sf"/>
</dbReference>
<dbReference type="GO" id="GO:0006508">
    <property type="term" value="P:proteolysis"/>
    <property type="evidence" value="ECO:0007669"/>
    <property type="project" value="InterPro"/>
</dbReference>